<feature type="compositionally biased region" description="Acidic residues" evidence="1">
    <location>
        <begin position="429"/>
        <end position="441"/>
    </location>
</feature>
<reference evidence="2 3" key="1">
    <citation type="journal article" date="2019" name="Nat. Ecol. Evol.">
        <title>Megaphylogeny resolves global patterns of mushroom evolution.</title>
        <authorList>
            <person name="Varga T."/>
            <person name="Krizsan K."/>
            <person name="Foldi C."/>
            <person name="Dima B."/>
            <person name="Sanchez-Garcia M."/>
            <person name="Sanchez-Ramirez S."/>
            <person name="Szollosi G.J."/>
            <person name="Szarkandi J.G."/>
            <person name="Papp V."/>
            <person name="Albert L."/>
            <person name="Andreopoulos W."/>
            <person name="Angelini C."/>
            <person name="Antonin V."/>
            <person name="Barry K.W."/>
            <person name="Bougher N.L."/>
            <person name="Buchanan P."/>
            <person name="Buyck B."/>
            <person name="Bense V."/>
            <person name="Catcheside P."/>
            <person name="Chovatia M."/>
            <person name="Cooper J."/>
            <person name="Damon W."/>
            <person name="Desjardin D."/>
            <person name="Finy P."/>
            <person name="Geml J."/>
            <person name="Haridas S."/>
            <person name="Hughes K."/>
            <person name="Justo A."/>
            <person name="Karasinski D."/>
            <person name="Kautmanova I."/>
            <person name="Kiss B."/>
            <person name="Kocsube S."/>
            <person name="Kotiranta H."/>
            <person name="LaButti K.M."/>
            <person name="Lechner B.E."/>
            <person name="Liimatainen K."/>
            <person name="Lipzen A."/>
            <person name="Lukacs Z."/>
            <person name="Mihaltcheva S."/>
            <person name="Morgado L.N."/>
            <person name="Niskanen T."/>
            <person name="Noordeloos M.E."/>
            <person name="Ohm R.A."/>
            <person name="Ortiz-Santana B."/>
            <person name="Ovrebo C."/>
            <person name="Racz N."/>
            <person name="Riley R."/>
            <person name="Savchenko A."/>
            <person name="Shiryaev A."/>
            <person name="Soop K."/>
            <person name="Spirin V."/>
            <person name="Szebenyi C."/>
            <person name="Tomsovsky M."/>
            <person name="Tulloss R.E."/>
            <person name="Uehling J."/>
            <person name="Grigoriev I.V."/>
            <person name="Vagvolgyi C."/>
            <person name="Papp T."/>
            <person name="Martin F.M."/>
            <person name="Miettinen O."/>
            <person name="Hibbett D.S."/>
            <person name="Nagy L.G."/>
        </authorList>
    </citation>
    <scope>NUCLEOTIDE SEQUENCE [LARGE SCALE GENOMIC DNA]</scope>
    <source>
        <strain evidence="2 3">CBS 121175</strain>
    </source>
</reference>
<feature type="compositionally biased region" description="Basic and acidic residues" evidence="1">
    <location>
        <begin position="489"/>
        <end position="501"/>
    </location>
</feature>
<proteinExistence type="predicted"/>
<feature type="region of interest" description="Disordered" evidence="1">
    <location>
        <begin position="59"/>
        <end position="81"/>
    </location>
</feature>
<feature type="compositionally biased region" description="Polar residues" evidence="1">
    <location>
        <begin position="59"/>
        <end position="75"/>
    </location>
</feature>
<evidence type="ECO:0000313" key="3">
    <source>
        <dbReference type="Proteomes" id="UP000307440"/>
    </source>
</evidence>
<dbReference type="OrthoDB" id="2649950at2759"/>
<evidence type="ECO:0000313" key="2">
    <source>
        <dbReference type="EMBL" id="TFK22319.1"/>
    </source>
</evidence>
<organism evidence="2 3">
    <name type="scientific">Coprinopsis marcescibilis</name>
    <name type="common">Agaric fungus</name>
    <name type="synonym">Psathyrella marcescibilis</name>
    <dbReference type="NCBI Taxonomy" id="230819"/>
    <lineage>
        <taxon>Eukaryota</taxon>
        <taxon>Fungi</taxon>
        <taxon>Dikarya</taxon>
        <taxon>Basidiomycota</taxon>
        <taxon>Agaricomycotina</taxon>
        <taxon>Agaricomycetes</taxon>
        <taxon>Agaricomycetidae</taxon>
        <taxon>Agaricales</taxon>
        <taxon>Agaricineae</taxon>
        <taxon>Psathyrellaceae</taxon>
        <taxon>Coprinopsis</taxon>
    </lineage>
</organism>
<name>A0A5C3KP66_COPMA</name>
<dbReference type="EMBL" id="ML210243">
    <property type="protein sequence ID" value="TFK22319.1"/>
    <property type="molecule type" value="Genomic_DNA"/>
</dbReference>
<keyword evidence="3" id="KW-1185">Reference proteome</keyword>
<dbReference type="AlphaFoldDB" id="A0A5C3KP66"/>
<gene>
    <name evidence="2" type="ORF">FA15DRAFT_706429</name>
</gene>
<sequence>MRSPLSCRIFHLRKMLRLWIISPNKVPRPENPKREEGDNTITCLALGTPAPTARFIPPTAQSLTLQNDGSRPQSVNRRRRRKIVKTDSEYSMTEPRVQCSDSEHDFGGQPSLLQVLCPSQALNGVSSLTVSHPILDITSCLPRHTNEATLDDKDQASLLDMLCNAKATVVTVPTVDETDSEWSLERDNCVLRNYFRVRTNIVLDSQCPERVPHIVVTPAQETSESFYVPWYNRVDYQFHDTSLLTAPSFDARRLSMMPDRSVESYWPVPAKGLSIQRGIPSRVFSPSLFNHRVHRSEVDRVNMNDVVTALQRHLLKAIAFEASDLAIVWQKRYEDVDVFQSIENEFVWTDPAEPILKCANWPGVVVFESHNPFAVPHIMLCTEPQQDPWIAHSNAVNDPQDVGFGRYLVVPSRIVNFINVHNTRYDDDEYDDTFDNLDVSDADSPPDTPEPSTPVDLEDDLDYYSPATRWQLDSEQDDQTEHSLIYETPPDKWTYEPRTTKTEMPPRPSRPIFYVEDEEEDDLPPLDDWYLSVASRNGLQIAS</sequence>
<protein>
    <submittedName>
        <fullName evidence="2">Uncharacterized protein</fullName>
    </submittedName>
</protein>
<dbReference type="Proteomes" id="UP000307440">
    <property type="component" value="Unassembled WGS sequence"/>
</dbReference>
<evidence type="ECO:0000256" key="1">
    <source>
        <dbReference type="SAM" id="MobiDB-lite"/>
    </source>
</evidence>
<feature type="region of interest" description="Disordered" evidence="1">
    <location>
        <begin position="429"/>
        <end position="510"/>
    </location>
</feature>
<accession>A0A5C3KP66</accession>